<organism evidence="1 2">
    <name type="scientific">Datura stramonium</name>
    <name type="common">Jimsonweed</name>
    <name type="synonym">Common thornapple</name>
    <dbReference type="NCBI Taxonomy" id="4076"/>
    <lineage>
        <taxon>Eukaryota</taxon>
        <taxon>Viridiplantae</taxon>
        <taxon>Streptophyta</taxon>
        <taxon>Embryophyta</taxon>
        <taxon>Tracheophyta</taxon>
        <taxon>Spermatophyta</taxon>
        <taxon>Magnoliopsida</taxon>
        <taxon>eudicotyledons</taxon>
        <taxon>Gunneridae</taxon>
        <taxon>Pentapetalae</taxon>
        <taxon>asterids</taxon>
        <taxon>lamiids</taxon>
        <taxon>Solanales</taxon>
        <taxon>Solanaceae</taxon>
        <taxon>Solanoideae</taxon>
        <taxon>Datureae</taxon>
        <taxon>Datura</taxon>
    </lineage>
</organism>
<dbReference type="EMBL" id="JACEIK010014199">
    <property type="protein sequence ID" value="MCE3216807.1"/>
    <property type="molecule type" value="Genomic_DNA"/>
</dbReference>
<evidence type="ECO:0000313" key="2">
    <source>
        <dbReference type="Proteomes" id="UP000823775"/>
    </source>
</evidence>
<feature type="non-terminal residue" evidence="1">
    <location>
        <position position="1"/>
    </location>
</feature>
<name>A0ABS8WV25_DATST</name>
<evidence type="ECO:0000313" key="1">
    <source>
        <dbReference type="EMBL" id="MCE3216807.1"/>
    </source>
</evidence>
<protein>
    <submittedName>
        <fullName evidence="1">Uncharacterized protein</fullName>
    </submittedName>
</protein>
<keyword evidence="2" id="KW-1185">Reference proteome</keyword>
<comment type="caution">
    <text evidence="1">The sequence shown here is derived from an EMBL/GenBank/DDBJ whole genome shotgun (WGS) entry which is preliminary data.</text>
</comment>
<proteinExistence type="predicted"/>
<gene>
    <name evidence="1" type="ORF">HAX54_008137</name>
</gene>
<reference evidence="1 2" key="1">
    <citation type="journal article" date="2021" name="BMC Genomics">
        <title>Datura genome reveals duplications of psychoactive alkaloid biosynthetic genes and high mutation rate following tissue culture.</title>
        <authorList>
            <person name="Rajewski A."/>
            <person name="Carter-House D."/>
            <person name="Stajich J."/>
            <person name="Litt A."/>
        </authorList>
    </citation>
    <scope>NUCLEOTIDE SEQUENCE [LARGE SCALE GENOMIC DNA]</scope>
    <source>
        <strain evidence="1">AR-01</strain>
    </source>
</reference>
<dbReference type="Proteomes" id="UP000823775">
    <property type="component" value="Unassembled WGS sequence"/>
</dbReference>
<sequence>DRRRLTALNNVSRENFITQPTGNSNRDKVIVEQEGKESLFTKEQYQQILGMLNKDVSCDQK</sequence>
<accession>A0ABS8WV25</accession>
<feature type="non-terminal residue" evidence="1">
    <location>
        <position position="61"/>
    </location>
</feature>